<dbReference type="Proteomes" id="UP000298390">
    <property type="component" value="Unassembled WGS sequence"/>
</dbReference>
<name>A0A4Y9XSJ0_9APHY</name>
<dbReference type="Gene3D" id="3.30.559.10">
    <property type="entry name" value="Chloramphenicol acetyltransferase-like domain"/>
    <property type="match status" value="1"/>
</dbReference>
<evidence type="ECO:0000313" key="4">
    <source>
        <dbReference type="Proteomes" id="UP000298390"/>
    </source>
</evidence>
<evidence type="ECO:0000313" key="3">
    <source>
        <dbReference type="EMBL" id="TFY53274.1"/>
    </source>
</evidence>
<dbReference type="PANTHER" id="PTHR42034">
    <property type="entry name" value="CHROMOSOME 7, WHOLE GENOME SHOTGUN SEQUENCE-RELATED"/>
    <property type="match status" value="1"/>
</dbReference>
<proteinExistence type="inferred from homology"/>
<dbReference type="InterPro" id="IPR009992">
    <property type="entry name" value="Tri3/Sat12/Sat16/Mac1"/>
</dbReference>
<keyword evidence="2" id="KW-0808">Transferase</keyword>
<dbReference type="Gene3D" id="3.30.559.30">
    <property type="entry name" value="Nonribosomal peptide synthetase, condensation domain"/>
    <property type="match status" value="1"/>
</dbReference>
<sequence length="522" mass="57920">MHPLENEPSWTTITRDGNTLYTRPLLASELVSDQFGRIVDMAYGLRLRTSLPFDEVASRLRYAIAHLRFTSPLIASALEEGIHDPRFRSWVYAPVQSARDALDWAEDAVAVLPDRMNADDLVSKVVKTRLPYVLPSGRELIFRCFLARFPATTPDGVDGKLKDDEVSVVFHSPHSISDARSTLNAFSLVLEWMSNPAHEPLETLVWGTEAENLPIGPVTATGGPRPNWDTEGIALMQKIAREHANPARVLSLTPQRMALGTPAEVVKAIVVLEEDQTARVVKATKAAGFTVTHLLEAAHKLAILSFNDTTDPSVRDARVMNPMIPMAHQRRYQVPPHDGKGHFVSAISWVPASVPVADILSAEPDSPKGRLLATMRGFKAYYDEYQRNPHLPHVCAASTVLAPPVEPVVSSNPYCAVISNIGLIEDWVLDEWYRDDAAEAEGPVIETMGFAVGERLTAPVPYVGALARLLPSVVADIMTRSCHVWTMRSKIHVQLMTNDQFDEQYVRSFRDEILKQVLHILD</sequence>
<dbReference type="AlphaFoldDB" id="A0A4Y9XSJ0"/>
<dbReference type="GO" id="GO:0043386">
    <property type="term" value="P:mycotoxin biosynthetic process"/>
    <property type="evidence" value="ECO:0007669"/>
    <property type="project" value="InterPro"/>
</dbReference>
<comment type="similarity">
    <text evidence="1">Belongs to the trichothecene O-acetyltransferase family.</text>
</comment>
<dbReference type="GO" id="GO:0016407">
    <property type="term" value="F:acetyltransferase activity"/>
    <property type="evidence" value="ECO:0007669"/>
    <property type="project" value="InterPro"/>
</dbReference>
<evidence type="ECO:0000256" key="1">
    <source>
        <dbReference type="ARBA" id="ARBA00006439"/>
    </source>
</evidence>
<evidence type="ECO:0008006" key="5">
    <source>
        <dbReference type="Google" id="ProtNLM"/>
    </source>
</evidence>
<dbReference type="InterPro" id="IPR023213">
    <property type="entry name" value="CAT-like_dom_sf"/>
</dbReference>
<dbReference type="Pfam" id="PF07428">
    <property type="entry name" value="Tri3"/>
    <property type="match status" value="1"/>
</dbReference>
<dbReference type="EMBL" id="SEKV01000846">
    <property type="protein sequence ID" value="TFY53274.1"/>
    <property type="molecule type" value="Genomic_DNA"/>
</dbReference>
<reference evidence="3 4" key="1">
    <citation type="submission" date="2019-01" db="EMBL/GenBank/DDBJ databases">
        <title>Genome sequencing of the rare red list fungi Fomitopsis rosea.</title>
        <authorList>
            <person name="Buettner E."/>
            <person name="Kellner H."/>
        </authorList>
    </citation>
    <scope>NUCLEOTIDE SEQUENCE [LARGE SCALE GENOMIC DNA]</scope>
    <source>
        <strain evidence="3 4">DSM 105464</strain>
    </source>
</reference>
<protein>
    <recommendedName>
        <fullName evidence="5">Condensation domain-containing protein</fullName>
    </recommendedName>
</protein>
<comment type="caution">
    <text evidence="3">The sequence shown here is derived from an EMBL/GenBank/DDBJ whole genome shotgun (WGS) entry which is preliminary data.</text>
</comment>
<evidence type="ECO:0000256" key="2">
    <source>
        <dbReference type="ARBA" id="ARBA00022679"/>
    </source>
</evidence>
<organism evidence="3 4">
    <name type="scientific">Rhodofomes roseus</name>
    <dbReference type="NCBI Taxonomy" id="34475"/>
    <lineage>
        <taxon>Eukaryota</taxon>
        <taxon>Fungi</taxon>
        <taxon>Dikarya</taxon>
        <taxon>Basidiomycota</taxon>
        <taxon>Agaricomycotina</taxon>
        <taxon>Agaricomycetes</taxon>
        <taxon>Polyporales</taxon>
        <taxon>Rhodofomes</taxon>
    </lineage>
</organism>
<accession>A0A4Y9XSJ0</accession>
<gene>
    <name evidence="3" type="ORF">EVJ58_g9540</name>
</gene>
<dbReference type="PANTHER" id="PTHR42034:SF1">
    <property type="entry name" value="CONDENSATION DOMAIN-CONTAINING PROTEIN"/>
    <property type="match status" value="1"/>
</dbReference>